<dbReference type="EMBL" id="CP048000">
    <property type="protein sequence ID" value="QHQ63520.1"/>
    <property type="molecule type" value="Genomic_DNA"/>
</dbReference>
<evidence type="ECO:0000313" key="3">
    <source>
        <dbReference type="EMBL" id="QHQ63520.1"/>
    </source>
</evidence>
<reference evidence="3 4" key="1">
    <citation type="submission" date="2020-01" db="EMBL/GenBank/DDBJ databases">
        <title>Genome analysis of Anaerocolumna sp. CBA3638.</title>
        <authorList>
            <person name="Kim J."/>
            <person name="Roh S.W."/>
        </authorList>
    </citation>
    <scope>NUCLEOTIDE SEQUENCE [LARGE SCALE GENOMIC DNA]</scope>
    <source>
        <strain evidence="3 4">CBA3638</strain>
    </source>
</reference>
<protein>
    <recommendedName>
        <fullName evidence="2">DUF6774 domain-containing protein</fullName>
    </recommendedName>
</protein>
<evidence type="ECO:0000313" key="4">
    <source>
        <dbReference type="Proteomes" id="UP000464314"/>
    </source>
</evidence>
<dbReference type="Proteomes" id="UP000464314">
    <property type="component" value="Chromosome"/>
</dbReference>
<evidence type="ECO:0000256" key="1">
    <source>
        <dbReference type="SAM" id="MobiDB-lite"/>
    </source>
</evidence>
<feature type="region of interest" description="Disordered" evidence="1">
    <location>
        <begin position="56"/>
        <end position="88"/>
    </location>
</feature>
<dbReference type="KEGG" id="anr:Ana3638_24340"/>
<proteinExistence type="predicted"/>
<accession>A0A6P1TQH8</accession>
<gene>
    <name evidence="3" type="ORF">Ana3638_24340</name>
</gene>
<feature type="domain" description="DUF6774" evidence="2">
    <location>
        <begin position="24"/>
        <end position="50"/>
    </location>
</feature>
<organism evidence="3 4">
    <name type="scientific">Anaerocolumna sedimenticola</name>
    <dbReference type="NCBI Taxonomy" id="2696063"/>
    <lineage>
        <taxon>Bacteria</taxon>
        <taxon>Bacillati</taxon>
        <taxon>Bacillota</taxon>
        <taxon>Clostridia</taxon>
        <taxon>Lachnospirales</taxon>
        <taxon>Lachnospiraceae</taxon>
        <taxon>Anaerocolumna</taxon>
    </lineage>
</organism>
<dbReference type="RefSeq" id="WP_202621670.1">
    <property type="nucleotide sequence ID" value="NZ_CP048000.1"/>
</dbReference>
<name>A0A6P1TQH8_9FIRM</name>
<dbReference type="AlphaFoldDB" id="A0A6P1TQH8"/>
<dbReference type="Pfam" id="PF20564">
    <property type="entry name" value="DUF6774"/>
    <property type="match status" value="1"/>
</dbReference>
<evidence type="ECO:0000259" key="2">
    <source>
        <dbReference type="Pfam" id="PF20564"/>
    </source>
</evidence>
<sequence>MQSCELVATITAIACAIANNCSQDEISVLSSAFNQLGDTLGTIVAQEALNNDRINTGNNQQCSSQNQNTYTNQKNSNTNSKNTNCCDS</sequence>
<keyword evidence="4" id="KW-1185">Reference proteome</keyword>
<dbReference type="InterPro" id="IPR046665">
    <property type="entry name" value="DUF6774"/>
</dbReference>